<sequence>MERITVPGPDGGFSVPAGLEQEAAERLGRYEDAHGRLLARQEELAGRMEALKAQGKQKTAQFRELFAEKLTIQNTLTLWETYGIH</sequence>
<reference evidence="1 2" key="1">
    <citation type="submission" date="2011-08" db="EMBL/GenBank/DDBJ databases">
        <title>The Genome Sequence of Clostridium orbiscindens 1_3_50AFAA.</title>
        <authorList>
            <consortium name="The Broad Institute Genome Sequencing Platform"/>
            <person name="Earl A."/>
            <person name="Ward D."/>
            <person name="Feldgarden M."/>
            <person name="Gevers D."/>
            <person name="Daigneault M."/>
            <person name="Strauss J."/>
            <person name="Allen-Vercoe E."/>
            <person name="Young S.K."/>
            <person name="Zeng Q."/>
            <person name="Gargeya S."/>
            <person name="Fitzgerald M."/>
            <person name="Haas B."/>
            <person name="Abouelleil A."/>
            <person name="Alvarado L."/>
            <person name="Arachchi H.M."/>
            <person name="Berlin A."/>
            <person name="Brown A."/>
            <person name="Chapman S.B."/>
            <person name="Chen Z."/>
            <person name="Dunbar C."/>
            <person name="Freedman E."/>
            <person name="Gearin G."/>
            <person name="Gellesch M."/>
            <person name="Goldberg J."/>
            <person name="Griggs A."/>
            <person name="Gujja S."/>
            <person name="Heiman D."/>
            <person name="Howarth C."/>
            <person name="Larson L."/>
            <person name="Lui A."/>
            <person name="MacDonald P.J.P."/>
            <person name="Montmayeur A."/>
            <person name="Murphy C."/>
            <person name="Neiman D."/>
            <person name="Pearson M."/>
            <person name="Priest M."/>
            <person name="Roberts A."/>
            <person name="Saif S."/>
            <person name="Shea T."/>
            <person name="Shenoy N."/>
            <person name="Sisk P."/>
            <person name="Stolte C."/>
            <person name="Sykes S."/>
            <person name="Wortman J."/>
            <person name="Nusbaum C."/>
            <person name="Birren B."/>
        </authorList>
    </citation>
    <scope>NUCLEOTIDE SEQUENCE [LARGE SCALE GENOMIC DNA]</scope>
    <source>
        <strain evidence="1 2">1_3_50AFAA</strain>
    </source>
</reference>
<protein>
    <submittedName>
        <fullName evidence="1">Uncharacterized protein</fullName>
    </submittedName>
</protein>
<dbReference type="EMBL" id="ADLO01000041">
    <property type="protein sequence ID" value="KGF56433.1"/>
    <property type="molecule type" value="Genomic_DNA"/>
</dbReference>
<dbReference type="eggNOG" id="ENOG5033C8K">
    <property type="taxonomic scope" value="Bacteria"/>
</dbReference>
<evidence type="ECO:0000313" key="2">
    <source>
        <dbReference type="Proteomes" id="UP000029585"/>
    </source>
</evidence>
<evidence type="ECO:0000313" key="1">
    <source>
        <dbReference type="EMBL" id="KGF56433.1"/>
    </source>
</evidence>
<dbReference type="PATRIC" id="fig|742738.3.peg.1062"/>
<gene>
    <name evidence="1" type="ORF">HMPREF9460_01025</name>
</gene>
<accession>A0A096BAJ6</accession>
<comment type="caution">
    <text evidence="1">The sequence shown here is derived from an EMBL/GenBank/DDBJ whole genome shotgun (WGS) entry which is preliminary data.</text>
</comment>
<dbReference type="RefSeq" id="WP_024723184.1">
    <property type="nucleotide sequence ID" value="NZ_KN174162.1"/>
</dbReference>
<dbReference type="Proteomes" id="UP000029585">
    <property type="component" value="Unassembled WGS sequence"/>
</dbReference>
<keyword evidence="2" id="KW-1185">Reference proteome</keyword>
<organism evidence="1 2">
    <name type="scientific">Flavonifractor plautii 1_3_50AFAA</name>
    <dbReference type="NCBI Taxonomy" id="742738"/>
    <lineage>
        <taxon>Bacteria</taxon>
        <taxon>Bacillati</taxon>
        <taxon>Bacillota</taxon>
        <taxon>Clostridia</taxon>
        <taxon>Eubacteriales</taxon>
        <taxon>Oscillospiraceae</taxon>
        <taxon>Flavonifractor</taxon>
    </lineage>
</organism>
<proteinExistence type="predicted"/>
<dbReference type="HOGENOM" id="CLU_2507831_0_0_9"/>
<dbReference type="AlphaFoldDB" id="A0A096BAJ6"/>
<name>A0A096BAJ6_FLAPL</name>